<comment type="caution">
    <text evidence="6">The sequence shown here is derived from an EMBL/GenBank/DDBJ whole genome shotgun (WGS) entry which is preliminary data.</text>
</comment>
<dbReference type="SMART" id="SM00346">
    <property type="entry name" value="HTH_ICLR"/>
    <property type="match status" value="1"/>
</dbReference>
<name>A0AAE3LQF9_9RHOB</name>
<dbReference type="InterPro" id="IPR036388">
    <property type="entry name" value="WH-like_DNA-bd_sf"/>
</dbReference>
<dbReference type="EMBL" id="JAOYFC010000001">
    <property type="protein sequence ID" value="MCV6823484.1"/>
    <property type="molecule type" value="Genomic_DNA"/>
</dbReference>
<organism evidence="6 7">
    <name type="scientific">Halocynthiibacter halioticoli</name>
    <dbReference type="NCBI Taxonomy" id="2986804"/>
    <lineage>
        <taxon>Bacteria</taxon>
        <taxon>Pseudomonadati</taxon>
        <taxon>Pseudomonadota</taxon>
        <taxon>Alphaproteobacteria</taxon>
        <taxon>Rhodobacterales</taxon>
        <taxon>Paracoccaceae</taxon>
        <taxon>Halocynthiibacter</taxon>
    </lineage>
</organism>
<dbReference type="Pfam" id="PF09339">
    <property type="entry name" value="HTH_IclR"/>
    <property type="match status" value="1"/>
</dbReference>
<dbReference type="InterPro" id="IPR014757">
    <property type="entry name" value="Tscrpt_reg_IclR_C"/>
</dbReference>
<dbReference type="GO" id="GO:0003700">
    <property type="term" value="F:DNA-binding transcription factor activity"/>
    <property type="evidence" value="ECO:0007669"/>
    <property type="project" value="TreeGrafter"/>
</dbReference>
<evidence type="ECO:0000313" key="6">
    <source>
        <dbReference type="EMBL" id="MCV6823484.1"/>
    </source>
</evidence>
<dbReference type="InterPro" id="IPR050707">
    <property type="entry name" value="HTH_MetabolicPath_Reg"/>
</dbReference>
<keyword evidence="3" id="KW-0804">Transcription</keyword>
<dbReference type="PANTHER" id="PTHR30136:SF7">
    <property type="entry name" value="HTH-TYPE TRANSCRIPTIONAL REGULATOR KDGR-RELATED"/>
    <property type="match status" value="1"/>
</dbReference>
<sequence length="269" mass="29791">MAQQKKLEDPVKYRAPALEKGLDIIELLAAHESGMTQSAIAKSLDKSQGEIYRMLSTLVRRGYVSRVAKDQYSLSLKLFSTAQQHAPIERVLEVAQPLMRQFARSIRQSCHIVMENDAAIVVILSVEAPGNWGLMIRTGAVLGLWNSGAGRVLAAFRSEAEREELISGHAPVSGEPPLDRDKFLTEVAEVKRRGYYNKKSETLYGVTNLTYPIFDPSGNAIAALTCPYLERVDGHKAASRKDAAREISKIAEELSAYFRGEHLTGMETK</sequence>
<dbReference type="SUPFAM" id="SSF46785">
    <property type="entry name" value="Winged helix' DNA-binding domain"/>
    <property type="match status" value="1"/>
</dbReference>
<protein>
    <submittedName>
        <fullName evidence="6">IclR family transcriptional regulator</fullName>
    </submittedName>
</protein>
<dbReference type="InterPro" id="IPR036390">
    <property type="entry name" value="WH_DNA-bd_sf"/>
</dbReference>
<dbReference type="Gene3D" id="3.30.450.40">
    <property type="match status" value="1"/>
</dbReference>
<proteinExistence type="predicted"/>
<feature type="domain" description="IclR-ED" evidence="5">
    <location>
        <begin position="77"/>
        <end position="260"/>
    </location>
</feature>
<dbReference type="AlphaFoldDB" id="A0AAE3LQF9"/>
<evidence type="ECO:0000256" key="3">
    <source>
        <dbReference type="ARBA" id="ARBA00023163"/>
    </source>
</evidence>
<dbReference type="PROSITE" id="PS51078">
    <property type="entry name" value="ICLR_ED"/>
    <property type="match status" value="1"/>
</dbReference>
<evidence type="ECO:0000259" key="5">
    <source>
        <dbReference type="PROSITE" id="PS51078"/>
    </source>
</evidence>
<dbReference type="PROSITE" id="PS51077">
    <property type="entry name" value="HTH_ICLR"/>
    <property type="match status" value="1"/>
</dbReference>
<dbReference type="GO" id="GO:0003677">
    <property type="term" value="F:DNA binding"/>
    <property type="evidence" value="ECO:0007669"/>
    <property type="project" value="UniProtKB-KW"/>
</dbReference>
<dbReference type="Gene3D" id="1.10.10.10">
    <property type="entry name" value="Winged helix-like DNA-binding domain superfamily/Winged helix DNA-binding domain"/>
    <property type="match status" value="1"/>
</dbReference>
<dbReference type="Proteomes" id="UP001208041">
    <property type="component" value="Unassembled WGS sequence"/>
</dbReference>
<keyword evidence="7" id="KW-1185">Reference proteome</keyword>
<dbReference type="SUPFAM" id="SSF55781">
    <property type="entry name" value="GAF domain-like"/>
    <property type="match status" value="1"/>
</dbReference>
<accession>A0AAE3LQF9</accession>
<dbReference type="RefSeq" id="WP_263952328.1">
    <property type="nucleotide sequence ID" value="NZ_JAOYFC010000001.1"/>
</dbReference>
<evidence type="ECO:0000256" key="1">
    <source>
        <dbReference type="ARBA" id="ARBA00023015"/>
    </source>
</evidence>
<keyword evidence="2" id="KW-0238">DNA-binding</keyword>
<feature type="domain" description="HTH iclR-type" evidence="4">
    <location>
        <begin position="15"/>
        <end position="76"/>
    </location>
</feature>
<keyword evidence="1" id="KW-0805">Transcription regulation</keyword>
<gene>
    <name evidence="6" type="ORF">OH136_02855</name>
</gene>
<dbReference type="InterPro" id="IPR005471">
    <property type="entry name" value="Tscrpt_reg_IclR_N"/>
</dbReference>
<dbReference type="GO" id="GO:0045892">
    <property type="term" value="P:negative regulation of DNA-templated transcription"/>
    <property type="evidence" value="ECO:0007669"/>
    <property type="project" value="TreeGrafter"/>
</dbReference>
<dbReference type="Pfam" id="PF01614">
    <property type="entry name" value="IclR_C"/>
    <property type="match status" value="1"/>
</dbReference>
<evidence type="ECO:0000259" key="4">
    <source>
        <dbReference type="PROSITE" id="PS51077"/>
    </source>
</evidence>
<dbReference type="PANTHER" id="PTHR30136">
    <property type="entry name" value="HELIX-TURN-HELIX TRANSCRIPTIONAL REGULATOR, ICLR FAMILY"/>
    <property type="match status" value="1"/>
</dbReference>
<evidence type="ECO:0000313" key="7">
    <source>
        <dbReference type="Proteomes" id="UP001208041"/>
    </source>
</evidence>
<dbReference type="InterPro" id="IPR029016">
    <property type="entry name" value="GAF-like_dom_sf"/>
</dbReference>
<reference evidence="6" key="1">
    <citation type="submission" date="2022-10" db="EMBL/GenBank/DDBJ databases">
        <authorList>
            <person name="Yue Y."/>
        </authorList>
    </citation>
    <scope>NUCLEOTIDE SEQUENCE</scope>
    <source>
        <strain evidence="6">Z654</strain>
    </source>
</reference>
<evidence type="ECO:0000256" key="2">
    <source>
        <dbReference type="ARBA" id="ARBA00023125"/>
    </source>
</evidence>